<evidence type="ECO:0000313" key="5">
    <source>
        <dbReference type="Proteomes" id="UP000217784"/>
    </source>
</evidence>
<feature type="domain" description="SbsA Ig-like" evidence="2">
    <location>
        <begin position="299"/>
        <end position="401"/>
    </location>
</feature>
<proteinExistence type="predicted"/>
<dbReference type="RefSeq" id="WP_069584357.1">
    <property type="nucleotide sequence ID" value="NZ_LMVM01000012.1"/>
</dbReference>
<keyword evidence="5" id="KW-1185">Reference proteome</keyword>
<dbReference type="Proteomes" id="UP000217784">
    <property type="component" value="Unassembled WGS sequence"/>
</dbReference>
<sequence length="404" mass="45224">MTKKIICVILFILVAFSIINASYATQIGSTSYGYVDKVVYGNYSSNETVVLIVGVHPQENGIHKAIANAVKSKSASLNKRYVLYYVHVTKNVNDYSKSRMNGQLLAQKFVVPDVSNEHPMLVVDNHENHYKNSGYAYCRFLYPISGTKITKTYANQIISAMTFLRVYYPPNPTSPQYVTVPIAKKGIPTIIYETYAYDSAAKKASDANAIINALDKKVIQIPTVKASRSGGYFNTAKNVTLTMDKPGIIYYTINGSTPTITSTKYNAIITITHTTTLKYMAVDNNGHKSCVYTQTYILDQIAPKLVATYPKNNTTGISRTHPISIRFSENVLASINWSNVIVKNKYNQTCKITKWVSGNHIYIKTNSKRSKYLYYTIYIPASAVKDYAGNNFAGYTFKFKTGKY</sequence>
<organism evidence="4 5">
    <name type="scientific">Methanobacterium bryantii</name>
    <dbReference type="NCBI Taxonomy" id="2161"/>
    <lineage>
        <taxon>Archaea</taxon>
        <taxon>Methanobacteriati</taxon>
        <taxon>Methanobacteriota</taxon>
        <taxon>Methanomada group</taxon>
        <taxon>Methanobacteria</taxon>
        <taxon>Methanobacteriales</taxon>
        <taxon>Methanobacteriaceae</taxon>
        <taxon>Methanobacterium</taxon>
    </lineage>
</organism>
<dbReference type="Pfam" id="PF13205">
    <property type="entry name" value="Big_5"/>
    <property type="match status" value="1"/>
</dbReference>
<evidence type="ECO:0000259" key="3">
    <source>
        <dbReference type="Pfam" id="PF13290"/>
    </source>
</evidence>
<gene>
    <name evidence="4" type="ORF">ASJ80_11400</name>
</gene>
<feature type="domain" description="GH29D-like beta-sandwich" evidence="3">
    <location>
        <begin position="230"/>
        <end position="293"/>
    </location>
</feature>
<accession>A0A2A2H6G0</accession>
<reference evidence="4 5" key="1">
    <citation type="journal article" date="2017" name="BMC Genomics">
        <title>Genomic analysis of methanogenic archaea reveals a shift towards energy conservation.</title>
        <authorList>
            <person name="Gilmore S.P."/>
            <person name="Henske J.K."/>
            <person name="Sexton J.A."/>
            <person name="Solomon K.V."/>
            <person name="Seppala S."/>
            <person name="Yoo J.I."/>
            <person name="Huyett L.M."/>
            <person name="Pressman A."/>
            <person name="Cogan J.Z."/>
            <person name="Kivenson V."/>
            <person name="Peng X."/>
            <person name="Tan Y."/>
            <person name="Valentine D.L."/>
            <person name="O'Malley M.A."/>
        </authorList>
    </citation>
    <scope>NUCLEOTIDE SEQUENCE [LARGE SCALE GENOMIC DNA]</scope>
    <source>
        <strain evidence="4 5">M.o.H.</strain>
    </source>
</reference>
<name>A0A2A2H6G0_METBR</name>
<dbReference type="Pfam" id="PF13290">
    <property type="entry name" value="CHB_HEX_C_1"/>
    <property type="match status" value="1"/>
</dbReference>
<comment type="caution">
    <text evidence="4">The sequence shown here is derived from an EMBL/GenBank/DDBJ whole genome shotgun (WGS) entry which is preliminary data.</text>
</comment>
<evidence type="ECO:0000259" key="2">
    <source>
        <dbReference type="Pfam" id="PF13205"/>
    </source>
</evidence>
<protein>
    <submittedName>
        <fullName evidence="4">Uncharacterized protein</fullName>
    </submittedName>
</protein>
<dbReference type="AlphaFoldDB" id="A0A2A2H6G0"/>
<evidence type="ECO:0000256" key="1">
    <source>
        <dbReference type="ARBA" id="ARBA00022729"/>
    </source>
</evidence>
<dbReference type="OrthoDB" id="76095at2157"/>
<dbReference type="EMBL" id="LMVM01000012">
    <property type="protein sequence ID" value="PAV04906.1"/>
    <property type="molecule type" value="Genomic_DNA"/>
</dbReference>
<dbReference type="InterPro" id="IPR032812">
    <property type="entry name" value="SbsA_Ig"/>
</dbReference>
<dbReference type="InterPro" id="IPR059177">
    <property type="entry name" value="GH29D-like_dom"/>
</dbReference>
<evidence type="ECO:0000313" key="4">
    <source>
        <dbReference type="EMBL" id="PAV04906.1"/>
    </source>
</evidence>
<keyword evidence="1" id="KW-0732">Signal</keyword>